<dbReference type="EMBL" id="DVIQ01000073">
    <property type="protein sequence ID" value="HIS32181.1"/>
    <property type="molecule type" value="Genomic_DNA"/>
</dbReference>
<dbReference type="Proteomes" id="UP000823935">
    <property type="component" value="Unassembled WGS sequence"/>
</dbReference>
<name>A0A9D1EV12_9FIRM</name>
<dbReference type="Gene3D" id="2.115.10.20">
    <property type="entry name" value="Glycosyl hydrolase domain, family 43"/>
    <property type="match status" value="2"/>
</dbReference>
<evidence type="ECO:0000313" key="2">
    <source>
        <dbReference type="Proteomes" id="UP000823935"/>
    </source>
</evidence>
<proteinExistence type="predicted"/>
<reference evidence="1" key="1">
    <citation type="submission" date="2020-10" db="EMBL/GenBank/DDBJ databases">
        <authorList>
            <person name="Gilroy R."/>
        </authorList>
    </citation>
    <scope>NUCLEOTIDE SEQUENCE</scope>
    <source>
        <strain evidence="1">CHK190-19873</strain>
    </source>
</reference>
<sequence>MDREMGISREEMEEVYREMETPVKYGMILSEEGVNIDCPNVIRMPDGTWRMVYARHVPDVPGNGYETWMARSTDLLHWETEGRLLSQKEEGWDCAQADGGLCLLNPQWEGPQDVEKFDGKYWMTYIGGSLPGYETDPLQMGIAWSNTLEPGTWTQAPEPILRMDDPDVRPFEEVTLYKSTVLWDKEERLGWPFVMYYNAKQKLWGIERIGMAVSRDMRNWKRYGAGPVVEQGIEDRWNISGDPQIIRYRDLWVMNYFVGKDGGAYDTFACSKDLVNWTKWEGTPLIQPSESFDQTFAHKPYILKYQGRVYHFYCAVGDKGRGIAVAMSR</sequence>
<evidence type="ECO:0000313" key="1">
    <source>
        <dbReference type="EMBL" id="HIS32181.1"/>
    </source>
</evidence>
<dbReference type="AlphaFoldDB" id="A0A9D1EV12"/>
<dbReference type="InterPro" id="IPR023296">
    <property type="entry name" value="Glyco_hydro_beta-prop_sf"/>
</dbReference>
<protein>
    <submittedName>
        <fullName evidence="1">Glycosylase</fullName>
    </submittedName>
</protein>
<dbReference type="SUPFAM" id="SSF75005">
    <property type="entry name" value="Arabinanase/levansucrase/invertase"/>
    <property type="match status" value="2"/>
</dbReference>
<organism evidence="1 2">
    <name type="scientific">Candidatus Limivivens intestinipullorum</name>
    <dbReference type="NCBI Taxonomy" id="2840858"/>
    <lineage>
        <taxon>Bacteria</taxon>
        <taxon>Bacillati</taxon>
        <taxon>Bacillota</taxon>
        <taxon>Clostridia</taxon>
        <taxon>Lachnospirales</taxon>
        <taxon>Lachnospiraceae</taxon>
        <taxon>Lachnospiraceae incertae sedis</taxon>
        <taxon>Candidatus Limivivens</taxon>
    </lineage>
</organism>
<accession>A0A9D1EV12</accession>
<reference evidence="1" key="2">
    <citation type="journal article" date="2021" name="PeerJ">
        <title>Extensive microbial diversity within the chicken gut microbiome revealed by metagenomics and culture.</title>
        <authorList>
            <person name="Gilroy R."/>
            <person name="Ravi A."/>
            <person name="Getino M."/>
            <person name="Pursley I."/>
            <person name="Horton D.L."/>
            <person name="Alikhan N.F."/>
            <person name="Baker D."/>
            <person name="Gharbi K."/>
            <person name="Hall N."/>
            <person name="Watson M."/>
            <person name="Adriaenssens E.M."/>
            <person name="Foster-Nyarko E."/>
            <person name="Jarju S."/>
            <person name="Secka A."/>
            <person name="Antonio M."/>
            <person name="Oren A."/>
            <person name="Chaudhuri R.R."/>
            <person name="La Ragione R."/>
            <person name="Hildebrand F."/>
            <person name="Pallen M.J."/>
        </authorList>
    </citation>
    <scope>NUCLEOTIDE SEQUENCE</scope>
    <source>
        <strain evidence="1">CHK190-19873</strain>
    </source>
</reference>
<comment type="caution">
    <text evidence="1">The sequence shown here is derived from an EMBL/GenBank/DDBJ whole genome shotgun (WGS) entry which is preliminary data.</text>
</comment>
<gene>
    <name evidence="1" type="ORF">IAB44_11665</name>
</gene>
<dbReference type="PANTHER" id="PTHR35279">
    <property type="match status" value="1"/>
</dbReference>
<dbReference type="PANTHER" id="PTHR35279:SF1">
    <property type="entry name" value="ARABINANASE_LEVANSUCRASE_INVERTASE"/>
    <property type="match status" value="1"/>
</dbReference>